<feature type="region of interest" description="Disordered" evidence="4">
    <location>
        <begin position="168"/>
        <end position="197"/>
    </location>
</feature>
<evidence type="ECO:0000259" key="5">
    <source>
        <dbReference type="PROSITE" id="PS50109"/>
    </source>
</evidence>
<dbReference type="AlphaFoldDB" id="A0AAV9PBK8"/>
<proteinExistence type="predicted"/>
<dbReference type="Gene3D" id="3.40.50.2300">
    <property type="match status" value="1"/>
</dbReference>
<feature type="domain" description="Histidine kinase" evidence="5">
    <location>
        <begin position="1"/>
        <end position="61"/>
    </location>
</feature>
<dbReference type="InterPro" id="IPR003594">
    <property type="entry name" value="HATPase_dom"/>
</dbReference>
<dbReference type="Gene3D" id="3.30.565.10">
    <property type="entry name" value="Histidine kinase-like ATPase, C-terminal domain"/>
    <property type="match status" value="1"/>
</dbReference>
<dbReference type="PRINTS" id="PR00344">
    <property type="entry name" value="BCTRLSENSOR"/>
</dbReference>
<dbReference type="InterPro" id="IPR036890">
    <property type="entry name" value="HATPase_C_sf"/>
</dbReference>
<evidence type="ECO:0000313" key="7">
    <source>
        <dbReference type="EMBL" id="KAK5170697.1"/>
    </source>
</evidence>
<comment type="caution">
    <text evidence="7">The sequence shown here is derived from an EMBL/GenBank/DDBJ whole genome shotgun (WGS) entry which is preliminary data.</text>
</comment>
<sequence length="307" mass="33490">MQSRIFEPFVQGEVGLNRRHSGTGLGLSICSKLASLMKGNISLQSTVGVGSTFTVRIPLRQVLATLTTRASHEAGQSTSRTLSLTKSSEQAKTDSEKGADSTSAPTENNFAKCDMAFVPASNSEKGTQSTFAPAENSIAERDMALAPASNEQPEEKTRDALPVTQPAVAAPVEQPAPAPRAPSKPRKKPKKEAADDQRDFSKLRVLIAEDNKINQQVILRMLKMEKVVDTTVAEDGQEALELVKTLTDHELPDPYPYDLTFMDVQMPNMDGLEPTRKLREFKYPKPIIALTAFAEKTYMDDCYSAGA</sequence>
<feature type="compositionally biased region" description="Basic and acidic residues" evidence="4">
    <location>
        <begin position="89"/>
        <end position="99"/>
    </location>
</feature>
<evidence type="ECO:0000313" key="8">
    <source>
        <dbReference type="Proteomes" id="UP001337655"/>
    </source>
</evidence>
<dbReference type="InterPro" id="IPR001789">
    <property type="entry name" value="Sig_transdc_resp-reg_receiver"/>
</dbReference>
<dbReference type="InterPro" id="IPR011006">
    <property type="entry name" value="CheY-like_superfamily"/>
</dbReference>
<organism evidence="7 8">
    <name type="scientific">Saxophila tyrrhenica</name>
    <dbReference type="NCBI Taxonomy" id="1690608"/>
    <lineage>
        <taxon>Eukaryota</taxon>
        <taxon>Fungi</taxon>
        <taxon>Dikarya</taxon>
        <taxon>Ascomycota</taxon>
        <taxon>Pezizomycotina</taxon>
        <taxon>Dothideomycetes</taxon>
        <taxon>Dothideomycetidae</taxon>
        <taxon>Mycosphaerellales</taxon>
        <taxon>Extremaceae</taxon>
        <taxon>Saxophila</taxon>
    </lineage>
</organism>
<evidence type="ECO:0000256" key="1">
    <source>
        <dbReference type="ARBA" id="ARBA00022553"/>
    </source>
</evidence>
<dbReference type="SMART" id="SM00448">
    <property type="entry name" value="REC"/>
    <property type="match status" value="1"/>
</dbReference>
<keyword evidence="7" id="KW-0808">Transferase</keyword>
<dbReference type="InterPro" id="IPR005467">
    <property type="entry name" value="His_kinase_dom"/>
</dbReference>
<feature type="compositionally biased region" description="Low complexity" evidence="4">
    <location>
        <begin position="77"/>
        <end position="88"/>
    </location>
</feature>
<dbReference type="SUPFAM" id="SSF52172">
    <property type="entry name" value="CheY-like"/>
    <property type="match status" value="1"/>
</dbReference>
<dbReference type="EMBL" id="JAVRRT010000007">
    <property type="protein sequence ID" value="KAK5170697.1"/>
    <property type="molecule type" value="Genomic_DNA"/>
</dbReference>
<dbReference type="InterPro" id="IPR004358">
    <property type="entry name" value="Sig_transdc_His_kin-like_C"/>
</dbReference>
<dbReference type="PANTHER" id="PTHR45339:SF1">
    <property type="entry name" value="HYBRID SIGNAL TRANSDUCTION HISTIDINE KINASE J"/>
    <property type="match status" value="1"/>
</dbReference>
<protein>
    <submittedName>
        <fullName evidence="7">Histidine kinase osmosensor</fullName>
        <ecNumber evidence="7">2.7.13.3</ecNumber>
    </submittedName>
</protein>
<accession>A0AAV9PBK8</accession>
<evidence type="ECO:0000256" key="4">
    <source>
        <dbReference type="SAM" id="MobiDB-lite"/>
    </source>
</evidence>
<evidence type="ECO:0000259" key="6">
    <source>
        <dbReference type="PROSITE" id="PS50110"/>
    </source>
</evidence>
<dbReference type="EC" id="2.7.13.3" evidence="7"/>
<keyword evidence="7" id="KW-0418">Kinase</keyword>
<evidence type="ECO:0000256" key="3">
    <source>
        <dbReference type="PROSITE-ProRule" id="PRU00169"/>
    </source>
</evidence>
<dbReference type="Proteomes" id="UP001337655">
    <property type="component" value="Unassembled WGS sequence"/>
</dbReference>
<name>A0AAV9PBK8_9PEZI</name>
<feature type="domain" description="Response regulatory" evidence="6">
    <location>
        <begin position="204"/>
        <end position="307"/>
    </location>
</feature>
<dbReference type="GO" id="GO:0004673">
    <property type="term" value="F:protein histidine kinase activity"/>
    <property type="evidence" value="ECO:0007669"/>
    <property type="project" value="UniProtKB-EC"/>
</dbReference>
<dbReference type="Pfam" id="PF02518">
    <property type="entry name" value="HATPase_c"/>
    <property type="match status" value="1"/>
</dbReference>
<dbReference type="PROSITE" id="PS50109">
    <property type="entry name" value="HIS_KIN"/>
    <property type="match status" value="1"/>
</dbReference>
<dbReference type="Pfam" id="PF00072">
    <property type="entry name" value="Response_reg"/>
    <property type="match status" value="1"/>
</dbReference>
<keyword evidence="2" id="KW-0902">Two-component regulatory system</keyword>
<keyword evidence="8" id="KW-1185">Reference proteome</keyword>
<dbReference type="RefSeq" id="XP_064659895.1">
    <property type="nucleotide sequence ID" value="XM_064802534.1"/>
</dbReference>
<keyword evidence="1 3" id="KW-0597">Phosphoprotein</keyword>
<dbReference type="SUPFAM" id="SSF55874">
    <property type="entry name" value="ATPase domain of HSP90 chaperone/DNA topoisomerase II/histidine kinase"/>
    <property type="match status" value="1"/>
</dbReference>
<dbReference type="PANTHER" id="PTHR45339">
    <property type="entry name" value="HYBRID SIGNAL TRANSDUCTION HISTIDINE KINASE J"/>
    <property type="match status" value="1"/>
</dbReference>
<evidence type="ECO:0000256" key="2">
    <source>
        <dbReference type="ARBA" id="ARBA00023012"/>
    </source>
</evidence>
<gene>
    <name evidence="7" type="primary">SLN1_3</name>
    <name evidence="7" type="ORF">LTR77_005287</name>
</gene>
<dbReference type="GO" id="GO:0000160">
    <property type="term" value="P:phosphorelay signal transduction system"/>
    <property type="evidence" value="ECO:0007669"/>
    <property type="project" value="UniProtKB-KW"/>
</dbReference>
<feature type="modified residue" description="4-aspartylphosphate" evidence="3">
    <location>
        <position position="263"/>
    </location>
</feature>
<dbReference type="PROSITE" id="PS50110">
    <property type="entry name" value="RESPONSE_REGULATORY"/>
    <property type="match status" value="1"/>
</dbReference>
<feature type="region of interest" description="Disordered" evidence="4">
    <location>
        <begin position="68"/>
        <end position="107"/>
    </location>
</feature>
<dbReference type="GeneID" id="89926630"/>
<reference evidence="7 8" key="1">
    <citation type="submission" date="2023-08" db="EMBL/GenBank/DDBJ databases">
        <title>Black Yeasts Isolated from many extreme environments.</title>
        <authorList>
            <person name="Coleine C."/>
            <person name="Stajich J.E."/>
            <person name="Selbmann L."/>
        </authorList>
    </citation>
    <scope>NUCLEOTIDE SEQUENCE [LARGE SCALE GENOMIC DNA]</scope>
    <source>
        <strain evidence="7 8">CCFEE 5935</strain>
    </source>
</reference>
<dbReference type="CDD" id="cd17546">
    <property type="entry name" value="REC_hyHK_CKI1_RcsC-like"/>
    <property type="match status" value="1"/>
</dbReference>